<dbReference type="InterPro" id="IPR017937">
    <property type="entry name" value="Thioredoxin_CS"/>
</dbReference>
<protein>
    <submittedName>
        <fullName evidence="5">AhpC/TSA family protein</fullName>
    </submittedName>
</protein>
<keyword evidence="2" id="KW-0201">Cytochrome c-type biogenesis</keyword>
<evidence type="ECO:0000256" key="2">
    <source>
        <dbReference type="ARBA" id="ARBA00022748"/>
    </source>
</evidence>
<organism evidence="5 6">
    <name type="scientific">Elizabethkingia bruuniana</name>
    <dbReference type="NCBI Taxonomy" id="1756149"/>
    <lineage>
        <taxon>Bacteria</taxon>
        <taxon>Pseudomonadati</taxon>
        <taxon>Bacteroidota</taxon>
        <taxon>Flavobacteriia</taxon>
        <taxon>Flavobacteriales</taxon>
        <taxon>Weeksellaceae</taxon>
        <taxon>Elizabethkingia</taxon>
    </lineage>
</organism>
<dbReference type="PANTHER" id="PTHR42852:SF13">
    <property type="entry name" value="PROTEIN DIPZ"/>
    <property type="match status" value="1"/>
</dbReference>
<keyword evidence="3" id="KW-0676">Redox-active center</keyword>
<dbReference type="InterPro" id="IPR050553">
    <property type="entry name" value="Thioredoxin_ResA/DsbE_sf"/>
</dbReference>
<dbReference type="InterPro" id="IPR036249">
    <property type="entry name" value="Thioredoxin-like_sf"/>
</dbReference>
<dbReference type="RefSeq" id="WP_059333887.1">
    <property type="nucleotide sequence ID" value="NZ_CAJJUP010000008.1"/>
</dbReference>
<dbReference type="GeneID" id="93133272"/>
<dbReference type="OrthoDB" id="6399635at2"/>
<dbReference type="AlphaFoldDB" id="A0A7T7ZY40"/>
<dbReference type="Gene3D" id="3.40.30.10">
    <property type="entry name" value="Glutaredoxin"/>
    <property type="match status" value="1"/>
</dbReference>
<dbReference type="GO" id="GO:0016491">
    <property type="term" value="F:oxidoreductase activity"/>
    <property type="evidence" value="ECO:0007669"/>
    <property type="project" value="InterPro"/>
</dbReference>
<accession>A0A7T7ZY40</accession>
<feature type="domain" description="Thioredoxin" evidence="4">
    <location>
        <begin position="223"/>
        <end position="365"/>
    </location>
</feature>
<dbReference type="KEGG" id="egm:AYC65_10165"/>
<sequence length="365" mass="41967">MKLNTFYFILFLLFILSCSRDKQTVIEGNIPNLPDGTVYLYKDWAGNKIDSTRSKNGVFSFTYKWDNSGEPVYLGIDHKDDKGISRLFSFPTHAKYRGSGWNTSTFLSDSVISIKGNIKDFTPKELMLTEKVKLVEGPPIITGRQTEVYYNTDGDFFDNVKSNKTNIIKEKIKQYPYSYHLLYKLVQNKNNYNADEIKSFMESFKGDITQSSTYKKLESYNQKRFNKKGIMLPLLEDENGNQLKVIDTKYKKHLIIFWASWCGPCKAEIPLLKKVHSKTDASTEFVSISIDNDENAWKKALKDEKMEWKQLIVNSSSPAYESFQIILKLNNAIPYTVLVNNNLKILASSTGLSSEEELNKLIETN</sequence>
<reference evidence="5 6" key="1">
    <citation type="submission" date="2020-12" db="EMBL/GenBank/DDBJ databases">
        <title>FDA dAtabase for Regulatory Grade micrObial Sequences (FDA-ARGOS): Supporting development and validation of Infectious Disease Dx tests.</title>
        <authorList>
            <person name="Kerrigan L."/>
            <person name="Long C."/>
            <person name="Tallon L."/>
            <person name="Sadzewicz L."/>
            <person name="Zhao X."/>
            <person name="Boylan J."/>
            <person name="Ott S."/>
            <person name="Bowen H."/>
            <person name="Vavikolanu K."/>
            <person name="Mehta A."/>
            <person name="Aluvathingal J."/>
            <person name="Nadendla S."/>
            <person name="Yan Y."/>
            <person name="Sichtig H."/>
        </authorList>
    </citation>
    <scope>NUCLEOTIDE SEQUENCE [LARGE SCALE GENOMIC DNA]</scope>
    <source>
        <strain evidence="5 6">FDAARGOS_1031</strain>
    </source>
</reference>
<name>A0A7T7ZY40_9FLAO</name>
<gene>
    <name evidence="5" type="ORF">I6H88_00020</name>
</gene>
<proteinExistence type="predicted"/>
<dbReference type="EMBL" id="CP067018">
    <property type="protein sequence ID" value="QQN59007.1"/>
    <property type="molecule type" value="Genomic_DNA"/>
</dbReference>
<evidence type="ECO:0000313" key="5">
    <source>
        <dbReference type="EMBL" id="QQN59007.1"/>
    </source>
</evidence>
<evidence type="ECO:0000313" key="6">
    <source>
        <dbReference type="Proteomes" id="UP000595426"/>
    </source>
</evidence>
<dbReference type="PROSITE" id="PS00194">
    <property type="entry name" value="THIOREDOXIN_1"/>
    <property type="match status" value="1"/>
</dbReference>
<evidence type="ECO:0000256" key="3">
    <source>
        <dbReference type="ARBA" id="ARBA00023284"/>
    </source>
</evidence>
<dbReference type="Pfam" id="PF08534">
    <property type="entry name" value="Redoxin"/>
    <property type="match status" value="1"/>
</dbReference>
<dbReference type="PROSITE" id="PS51352">
    <property type="entry name" value="THIOREDOXIN_2"/>
    <property type="match status" value="1"/>
</dbReference>
<dbReference type="Proteomes" id="UP000595426">
    <property type="component" value="Chromosome"/>
</dbReference>
<dbReference type="InterPro" id="IPR013740">
    <property type="entry name" value="Redoxin"/>
</dbReference>
<evidence type="ECO:0000259" key="4">
    <source>
        <dbReference type="PROSITE" id="PS51352"/>
    </source>
</evidence>
<dbReference type="GO" id="GO:0030313">
    <property type="term" value="C:cell envelope"/>
    <property type="evidence" value="ECO:0007669"/>
    <property type="project" value="UniProtKB-SubCell"/>
</dbReference>
<dbReference type="Pfam" id="PF14289">
    <property type="entry name" value="DUF4369"/>
    <property type="match status" value="1"/>
</dbReference>
<evidence type="ECO:0000256" key="1">
    <source>
        <dbReference type="ARBA" id="ARBA00004196"/>
    </source>
</evidence>
<dbReference type="CDD" id="cd02966">
    <property type="entry name" value="TlpA_like_family"/>
    <property type="match status" value="1"/>
</dbReference>
<dbReference type="InterPro" id="IPR025380">
    <property type="entry name" value="DUF4369"/>
</dbReference>
<dbReference type="GO" id="GO:0017004">
    <property type="term" value="P:cytochrome complex assembly"/>
    <property type="evidence" value="ECO:0007669"/>
    <property type="project" value="UniProtKB-KW"/>
</dbReference>
<dbReference type="PROSITE" id="PS51257">
    <property type="entry name" value="PROKAR_LIPOPROTEIN"/>
    <property type="match status" value="1"/>
</dbReference>
<dbReference type="PANTHER" id="PTHR42852">
    <property type="entry name" value="THIOL:DISULFIDE INTERCHANGE PROTEIN DSBE"/>
    <property type="match status" value="1"/>
</dbReference>
<dbReference type="InterPro" id="IPR013766">
    <property type="entry name" value="Thioredoxin_domain"/>
</dbReference>
<keyword evidence="6" id="KW-1185">Reference proteome</keyword>
<comment type="subcellular location">
    <subcellularLocation>
        <location evidence="1">Cell envelope</location>
    </subcellularLocation>
</comment>
<dbReference type="SUPFAM" id="SSF52833">
    <property type="entry name" value="Thioredoxin-like"/>
    <property type="match status" value="1"/>
</dbReference>